<protein>
    <submittedName>
        <fullName evidence="1">Uncharacterized protein</fullName>
    </submittedName>
</protein>
<dbReference type="AlphaFoldDB" id="A0AAW6E833"/>
<dbReference type="Proteomes" id="UP001211421">
    <property type="component" value="Unassembled WGS sequence"/>
</dbReference>
<evidence type="ECO:0000313" key="1">
    <source>
        <dbReference type="EMBL" id="MDB8743062.1"/>
    </source>
</evidence>
<organism evidence="1 2">
    <name type="scientific">Ruminococcus bicirculans</name>
    <name type="common">ex Wegman et al. 2014</name>
    <dbReference type="NCBI Taxonomy" id="1160721"/>
    <lineage>
        <taxon>Bacteria</taxon>
        <taxon>Bacillati</taxon>
        <taxon>Bacillota</taxon>
        <taxon>Clostridia</taxon>
        <taxon>Eubacteriales</taxon>
        <taxon>Oscillospiraceae</taxon>
        <taxon>Ruminococcus</taxon>
    </lineage>
</organism>
<name>A0AAW6E833_9FIRM</name>
<dbReference type="RefSeq" id="WP_117925435.1">
    <property type="nucleotide sequence ID" value="NZ_JADMNX010000012.1"/>
</dbReference>
<gene>
    <name evidence="1" type="ORF">PNV70_13410</name>
</gene>
<dbReference type="EMBL" id="JAQMLS010000012">
    <property type="protein sequence ID" value="MDB8743062.1"/>
    <property type="molecule type" value="Genomic_DNA"/>
</dbReference>
<evidence type="ECO:0000313" key="2">
    <source>
        <dbReference type="Proteomes" id="UP001211421"/>
    </source>
</evidence>
<sequence length="115" mass="13417">MNSIVLEHINDLFDSYDLFSSTGKKRIRSSIITRFPDISDKEIKEAEEYLHSFYECCLKYADIVAAKYKTPFLPKGEDAQKEISEYESECRKQYPEIDAEKIKGVFSTVCWLANR</sequence>
<reference evidence="1" key="1">
    <citation type="submission" date="2023-01" db="EMBL/GenBank/DDBJ databases">
        <title>Human gut microbiome strain richness.</title>
        <authorList>
            <person name="Chen-Liaw A."/>
        </authorList>
    </citation>
    <scope>NUCLEOTIDE SEQUENCE</scope>
    <source>
        <strain evidence="1">D59st1_B8_D59t2_181005</strain>
    </source>
</reference>
<comment type="caution">
    <text evidence="1">The sequence shown here is derived from an EMBL/GenBank/DDBJ whole genome shotgun (WGS) entry which is preliminary data.</text>
</comment>
<accession>A0AAW6E833</accession>
<proteinExistence type="predicted"/>